<evidence type="ECO:0000256" key="4">
    <source>
        <dbReference type="ARBA" id="ARBA00023159"/>
    </source>
</evidence>
<dbReference type="PANTHER" id="PTHR30293:SF0">
    <property type="entry name" value="NITROGEN ASSIMILATION REGULATORY PROTEIN NAC"/>
    <property type="match status" value="1"/>
</dbReference>
<protein>
    <recommendedName>
        <fullName evidence="6">HTH lysR-type domain-containing protein</fullName>
    </recommendedName>
</protein>
<evidence type="ECO:0000259" key="6">
    <source>
        <dbReference type="PROSITE" id="PS50931"/>
    </source>
</evidence>
<evidence type="ECO:0000256" key="5">
    <source>
        <dbReference type="ARBA" id="ARBA00023163"/>
    </source>
</evidence>
<keyword evidence="4" id="KW-0010">Activator</keyword>
<dbReference type="Gene3D" id="1.10.10.10">
    <property type="entry name" value="Winged helix-like DNA-binding domain superfamily/Winged helix DNA-binding domain"/>
    <property type="match status" value="1"/>
</dbReference>
<keyword evidence="3" id="KW-0238">DNA-binding</keyword>
<keyword evidence="5" id="KW-0804">Transcription</keyword>
<dbReference type="InterPro" id="IPR000847">
    <property type="entry name" value="LysR_HTH_N"/>
</dbReference>
<accession>X1C066</accession>
<dbReference type="PRINTS" id="PR00039">
    <property type="entry name" value="HTHLYSR"/>
</dbReference>
<evidence type="ECO:0000256" key="3">
    <source>
        <dbReference type="ARBA" id="ARBA00023125"/>
    </source>
</evidence>
<dbReference type="Pfam" id="PF00126">
    <property type="entry name" value="HTH_1"/>
    <property type="match status" value="1"/>
</dbReference>
<dbReference type="SUPFAM" id="SSF46785">
    <property type="entry name" value="Winged helix' DNA-binding domain"/>
    <property type="match status" value="1"/>
</dbReference>
<evidence type="ECO:0000256" key="2">
    <source>
        <dbReference type="ARBA" id="ARBA00023015"/>
    </source>
</evidence>
<dbReference type="GO" id="GO:0003700">
    <property type="term" value="F:DNA-binding transcription factor activity"/>
    <property type="evidence" value="ECO:0007669"/>
    <property type="project" value="InterPro"/>
</dbReference>
<dbReference type="GO" id="GO:2000142">
    <property type="term" value="P:regulation of DNA-templated transcription initiation"/>
    <property type="evidence" value="ECO:0007669"/>
    <property type="project" value="TreeGrafter"/>
</dbReference>
<name>X1C066_9ZZZZ</name>
<dbReference type="PROSITE" id="PS50931">
    <property type="entry name" value="HTH_LYSR"/>
    <property type="match status" value="1"/>
</dbReference>
<reference evidence="7" key="1">
    <citation type="journal article" date="2014" name="Front. Microbiol.">
        <title>High frequency of phylogenetically diverse reductive dehalogenase-homologous genes in deep subseafloor sedimentary metagenomes.</title>
        <authorList>
            <person name="Kawai M."/>
            <person name="Futagami T."/>
            <person name="Toyoda A."/>
            <person name="Takaki Y."/>
            <person name="Nishi S."/>
            <person name="Hori S."/>
            <person name="Arai W."/>
            <person name="Tsubouchi T."/>
            <person name="Morono Y."/>
            <person name="Uchiyama I."/>
            <person name="Ito T."/>
            <person name="Fujiyama A."/>
            <person name="Inagaki F."/>
            <person name="Takami H."/>
        </authorList>
    </citation>
    <scope>NUCLEOTIDE SEQUENCE</scope>
    <source>
        <strain evidence="7">Expedition CK06-06</strain>
    </source>
</reference>
<dbReference type="FunFam" id="1.10.10.10:FF:000001">
    <property type="entry name" value="LysR family transcriptional regulator"/>
    <property type="match status" value="1"/>
</dbReference>
<keyword evidence="2" id="KW-0805">Transcription regulation</keyword>
<dbReference type="InterPro" id="IPR036390">
    <property type="entry name" value="WH_DNA-bd_sf"/>
</dbReference>
<sequence>MDLRQLRYFIGICDAGSITAAARILHVAQPALSNHIANLEAELNVKLLHRSSSGIVPTDKGETLYAAAHRVLREVSQIPDE</sequence>
<dbReference type="AlphaFoldDB" id="X1C066"/>
<comment type="similarity">
    <text evidence="1">Belongs to the LysR transcriptional regulatory family.</text>
</comment>
<evidence type="ECO:0000256" key="1">
    <source>
        <dbReference type="ARBA" id="ARBA00009437"/>
    </source>
</evidence>
<dbReference type="InterPro" id="IPR036388">
    <property type="entry name" value="WH-like_DNA-bd_sf"/>
</dbReference>
<dbReference type="EMBL" id="BART01016123">
    <property type="protein sequence ID" value="GAG77786.1"/>
    <property type="molecule type" value="Genomic_DNA"/>
</dbReference>
<organism evidence="7">
    <name type="scientific">marine sediment metagenome</name>
    <dbReference type="NCBI Taxonomy" id="412755"/>
    <lineage>
        <taxon>unclassified sequences</taxon>
        <taxon>metagenomes</taxon>
        <taxon>ecological metagenomes</taxon>
    </lineage>
</organism>
<feature type="non-terminal residue" evidence="7">
    <location>
        <position position="81"/>
    </location>
</feature>
<evidence type="ECO:0000313" key="7">
    <source>
        <dbReference type="EMBL" id="GAG77786.1"/>
    </source>
</evidence>
<feature type="domain" description="HTH lysR-type" evidence="6">
    <location>
        <begin position="1"/>
        <end position="58"/>
    </location>
</feature>
<dbReference type="GO" id="GO:0003677">
    <property type="term" value="F:DNA binding"/>
    <property type="evidence" value="ECO:0007669"/>
    <property type="project" value="UniProtKB-KW"/>
</dbReference>
<proteinExistence type="inferred from homology"/>
<gene>
    <name evidence="7" type="ORF">S01H4_31106</name>
</gene>
<comment type="caution">
    <text evidence="7">The sequence shown here is derived from an EMBL/GenBank/DDBJ whole genome shotgun (WGS) entry which is preliminary data.</text>
</comment>
<dbReference type="PANTHER" id="PTHR30293">
    <property type="entry name" value="TRANSCRIPTIONAL REGULATORY PROTEIN NAC-RELATED"/>
    <property type="match status" value="1"/>
</dbReference>